<reference evidence="5 6" key="1">
    <citation type="submission" date="2024-10" db="EMBL/GenBank/DDBJ databases">
        <title>The Natural Products Discovery Center: Release of the First 8490 Sequenced Strains for Exploring Actinobacteria Biosynthetic Diversity.</title>
        <authorList>
            <person name="Kalkreuter E."/>
            <person name="Kautsar S.A."/>
            <person name="Yang D."/>
            <person name="Bader C.D."/>
            <person name="Teijaro C.N."/>
            <person name="Fluegel L."/>
            <person name="Davis C.M."/>
            <person name="Simpson J.R."/>
            <person name="Lauterbach L."/>
            <person name="Steele A.D."/>
            <person name="Gui C."/>
            <person name="Meng S."/>
            <person name="Li G."/>
            <person name="Viehrig K."/>
            <person name="Ye F."/>
            <person name="Su P."/>
            <person name="Kiefer A.F."/>
            <person name="Nichols A."/>
            <person name="Cepeda A.J."/>
            <person name="Yan W."/>
            <person name="Fan B."/>
            <person name="Jiang Y."/>
            <person name="Adhikari A."/>
            <person name="Zheng C.-J."/>
            <person name="Schuster L."/>
            <person name="Cowan T.M."/>
            <person name="Smanski M.J."/>
            <person name="Chevrette M.G."/>
            <person name="De Carvalho L.P.S."/>
            <person name="Shen B."/>
        </authorList>
    </citation>
    <scope>NUCLEOTIDE SEQUENCE [LARGE SCALE GENOMIC DNA]</scope>
    <source>
        <strain evidence="5 6">NPDC000087</strain>
    </source>
</reference>
<comment type="caution">
    <text evidence="5">The sequence shown here is derived from an EMBL/GenBank/DDBJ whole genome shotgun (WGS) entry which is preliminary data.</text>
</comment>
<dbReference type="EMBL" id="JBIAZU010000002">
    <property type="protein sequence ID" value="MFF5290708.1"/>
    <property type="molecule type" value="Genomic_DNA"/>
</dbReference>
<dbReference type="InterPro" id="IPR024548">
    <property type="entry name" value="Cu2_monoox_C"/>
</dbReference>
<gene>
    <name evidence="5" type="ORF">ACFY35_14780</name>
</gene>
<evidence type="ECO:0000313" key="6">
    <source>
        <dbReference type="Proteomes" id="UP001602245"/>
    </source>
</evidence>
<dbReference type="InterPro" id="IPR008977">
    <property type="entry name" value="PHM/PNGase_F_dom_sf"/>
</dbReference>
<dbReference type="RefSeq" id="WP_245577107.1">
    <property type="nucleotide sequence ID" value="NZ_JBIAZU010000002.1"/>
</dbReference>
<evidence type="ECO:0000313" key="5">
    <source>
        <dbReference type="EMBL" id="MFF5290708.1"/>
    </source>
</evidence>
<evidence type="ECO:0000256" key="1">
    <source>
        <dbReference type="ARBA" id="ARBA00023157"/>
    </source>
</evidence>
<dbReference type="InterPro" id="IPR000945">
    <property type="entry name" value="DBH-like"/>
</dbReference>
<feature type="signal peptide" evidence="3">
    <location>
        <begin position="1"/>
        <end position="25"/>
    </location>
</feature>
<keyword evidence="1" id="KW-1015">Disulfide bond</keyword>
<dbReference type="Proteomes" id="UP001602245">
    <property type="component" value="Unassembled WGS sequence"/>
</dbReference>
<dbReference type="Gene3D" id="2.60.120.310">
    <property type="entry name" value="Copper type II, ascorbate-dependent monooxygenase, N-terminal domain"/>
    <property type="match status" value="1"/>
</dbReference>
<dbReference type="Pfam" id="PF03712">
    <property type="entry name" value="Cu2_monoox_C"/>
    <property type="match status" value="1"/>
</dbReference>
<name>A0ABW6WCH2_9ACTN</name>
<evidence type="ECO:0000256" key="2">
    <source>
        <dbReference type="SAM" id="MobiDB-lite"/>
    </source>
</evidence>
<organism evidence="5 6">
    <name type="scientific">Paractinoplanes globisporus</name>
    <dbReference type="NCBI Taxonomy" id="113565"/>
    <lineage>
        <taxon>Bacteria</taxon>
        <taxon>Bacillati</taxon>
        <taxon>Actinomycetota</taxon>
        <taxon>Actinomycetes</taxon>
        <taxon>Micromonosporales</taxon>
        <taxon>Micromonosporaceae</taxon>
        <taxon>Paractinoplanes</taxon>
    </lineage>
</organism>
<keyword evidence="5" id="KW-0503">Monooxygenase</keyword>
<accession>A0ABW6WCH2</accession>
<dbReference type="InterPro" id="IPR036939">
    <property type="entry name" value="Cu2_ascorb_mOase_N_sf"/>
</dbReference>
<proteinExistence type="predicted"/>
<keyword evidence="5" id="KW-0560">Oxidoreductase</keyword>
<dbReference type="Gene3D" id="2.60.120.230">
    <property type="match status" value="1"/>
</dbReference>
<dbReference type="PROSITE" id="PS51257">
    <property type="entry name" value="PROKAR_LIPOPROTEIN"/>
    <property type="match status" value="1"/>
</dbReference>
<sequence length="394" mass="41205">MGRATGTSKRIMAVVVVVAVAGAGAACGGATGDPPAAAPSSAAVHSGHHNAAPPSPVPLRAGERFLTLTMPQPYKPVAPGGGTDEYRCFLVDPRLTTKAYLMGSQFLPQNADIVHHAIFFRIAPEEVAKARALDQSTPGEGWQCFGDSGVPDDSWVAHWAPGANEVLLGDHLGYEMPPGSQLVMQVHYNLLATGGKSGATDQSSIRLRLAGDSAAMTPLETFQLAAPIELPCTAQESGPLCDRAAAVEDVGRRFGPDVGGTEDGLLQQCSAGKPVAGNAQHCDYPIPGDATVYAAAGHMHLLGRSIKIELNPGTAGAQTLLDIPQYNFDDQALRPLPAPVHLKQGDTLRVTCTHDAGLRKLLPQLRQLPPRYVVWGDGTADEMCLGLLIGTSLG</sequence>
<protein>
    <submittedName>
        <fullName evidence="5">Monooxygenase</fullName>
    </submittedName>
</protein>
<dbReference type="PANTHER" id="PTHR10157:SF23">
    <property type="entry name" value="MOXD1 HOMOLOG 1"/>
    <property type="match status" value="1"/>
</dbReference>
<keyword evidence="3" id="KW-0732">Signal</keyword>
<dbReference type="SUPFAM" id="SSF49742">
    <property type="entry name" value="PHM/PNGase F"/>
    <property type="match status" value="2"/>
</dbReference>
<dbReference type="PANTHER" id="PTHR10157">
    <property type="entry name" value="DOPAMINE BETA HYDROXYLASE RELATED"/>
    <property type="match status" value="1"/>
</dbReference>
<feature type="chain" id="PRO_5046166426" evidence="3">
    <location>
        <begin position="26"/>
        <end position="394"/>
    </location>
</feature>
<feature type="domain" description="Copper type II ascorbate-dependent monooxygenase C-terminal" evidence="4">
    <location>
        <begin position="283"/>
        <end position="385"/>
    </location>
</feature>
<feature type="region of interest" description="Disordered" evidence="2">
    <location>
        <begin position="30"/>
        <end position="57"/>
    </location>
</feature>
<evidence type="ECO:0000256" key="3">
    <source>
        <dbReference type="SAM" id="SignalP"/>
    </source>
</evidence>
<keyword evidence="6" id="KW-1185">Reference proteome</keyword>
<feature type="compositionally biased region" description="Low complexity" evidence="2">
    <location>
        <begin position="32"/>
        <end position="45"/>
    </location>
</feature>
<dbReference type="GO" id="GO:0004497">
    <property type="term" value="F:monooxygenase activity"/>
    <property type="evidence" value="ECO:0007669"/>
    <property type="project" value="UniProtKB-KW"/>
</dbReference>
<dbReference type="InterPro" id="IPR014784">
    <property type="entry name" value="Cu2_ascorb_mOase-like_C"/>
</dbReference>
<evidence type="ECO:0000259" key="4">
    <source>
        <dbReference type="Pfam" id="PF03712"/>
    </source>
</evidence>